<keyword evidence="1" id="KW-0812">Transmembrane</keyword>
<evidence type="ECO:0000313" key="4">
    <source>
        <dbReference type="Proteomes" id="UP000813461"/>
    </source>
</evidence>
<dbReference type="InterPro" id="IPR041411">
    <property type="entry name" value="Ldi"/>
</dbReference>
<keyword evidence="1" id="KW-1133">Transmembrane helix</keyword>
<keyword evidence="4" id="KW-1185">Reference proteome</keyword>
<evidence type="ECO:0000259" key="2">
    <source>
        <dbReference type="Pfam" id="PF18566"/>
    </source>
</evidence>
<reference evidence="3" key="1">
    <citation type="journal article" date="2021" name="Nat. Commun.">
        <title>Genetic determinants of endophytism in the Arabidopsis root mycobiome.</title>
        <authorList>
            <person name="Mesny F."/>
            <person name="Miyauchi S."/>
            <person name="Thiergart T."/>
            <person name="Pickel B."/>
            <person name="Atanasova L."/>
            <person name="Karlsson M."/>
            <person name="Huettel B."/>
            <person name="Barry K.W."/>
            <person name="Haridas S."/>
            <person name="Chen C."/>
            <person name="Bauer D."/>
            <person name="Andreopoulos W."/>
            <person name="Pangilinan J."/>
            <person name="LaButti K."/>
            <person name="Riley R."/>
            <person name="Lipzen A."/>
            <person name="Clum A."/>
            <person name="Drula E."/>
            <person name="Henrissat B."/>
            <person name="Kohler A."/>
            <person name="Grigoriev I.V."/>
            <person name="Martin F.M."/>
            <person name="Hacquard S."/>
        </authorList>
    </citation>
    <scope>NUCLEOTIDE SEQUENCE</scope>
    <source>
        <strain evidence="3">MPI-SDFR-AT-0120</strain>
    </source>
</reference>
<name>A0A8K0RLC3_9PLEO</name>
<comment type="caution">
    <text evidence="3">The sequence shown here is derived from an EMBL/GenBank/DDBJ whole genome shotgun (WGS) entry which is preliminary data.</text>
</comment>
<keyword evidence="1" id="KW-0472">Membrane</keyword>
<proteinExistence type="predicted"/>
<organism evidence="3 4">
    <name type="scientific">Paraphoma chrysanthemicola</name>
    <dbReference type="NCBI Taxonomy" id="798071"/>
    <lineage>
        <taxon>Eukaryota</taxon>
        <taxon>Fungi</taxon>
        <taxon>Dikarya</taxon>
        <taxon>Ascomycota</taxon>
        <taxon>Pezizomycotina</taxon>
        <taxon>Dothideomycetes</taxon>
        <taxon>Pleosporomycetidae</taxon>
        <taxon>Pleosporales</taxon>
        <taxon>Pleosporineae</taxon>
        <taxon>Phaeosphaeriaceae</taxon>
        <taxon>Paraphoma</taxon>
    </lineage>
</organism>
<gene>
    <name evidence="3" type="ORF">FB567DRAFT_601363</name>
</gene>
<protein>
    <recommendedName>
        <fullName evidence="2">Linalool dehydratase/isomerase domain-containing protein</fullName>
    </recommendedName>
</protein>
<dbReference type="Proteomes" id="UP000813461">
    <property type="component" value="Unassembled WGS sequence"/>
</dbReference>
<dbReference type="EMBL" id="JAGMVJ010000001">
    <property type="protein sequence ID" value="KAH7095471.1"/>
    <property type="molecule type" value="Genomic_DNA"/>
</dbReference>
<dbReference type="Pfam" id="PF18566">
    <property type="entry name" value="Ldi"/>
    <property type="match status" value="1"/>
</dbReference>
<feature type="transmembrane region" description="Helical" evidence="1">
    <location>
        <begin position="92"/>
        <end position="113"/>
    </location>
</feature>
<sequence>MSTTTATTTATFSESFPSEKISKQNVAPKLEQFSSPGFTLQDVLIPQQCGRGMAKRYYQRRTLVQYALMAGAGLLTFHKADSPSARAAGLGLLFPGAGFVAVGTIPSILALLVTLASVPLILFMWFGCGGLAFPLLLWIGSDLSAALLARDSVIESAGSIVTVAVVAGISYVTWKTQAANRQAEKRREDRNKFLMNAVQDNHDTAHEAPPPGSREVDERTLRFVQWALEMGLAPIDDFSYHDIIDQFQTSAIRYQLYTGIYELAIYQSNYCPNFHGYLSKAERGLIEKSMTKKVMNFWKWESLLGKFTLDWDPIREDNIMVSGYILLAASLYQIATGDDRYTKKGSMEFVVADNAKYKYDLPSIAEAVFRNMNKNSYSLFPCEPNWIYTICNVVGIAGIAASDKVLGNRYGDKIKPRFEAALASEFSDPDGTLLPIRSELTGFTIPGLAGAISDFGPSLYLKTYLPHIAHRHWAVMRRENLKWTDDGRLELKNLVGADNLDPGNYKSGQGYVRGAMAAVATEYGDHKTRDELLRQLDEENFPVQQTRTGAFTNKGLSVLGKLTALRSRLGARGDWARLLTEGPPEQCFRAPILDDVPFPEVLVGKAFSHDGESVELVLYNGKQPGSFNLGFKNMKPGRKYRLGSQSAVADSKGEASFSLKIDGRTAVTLEPAT</sequence>
<dbReference type="OrthoDB" id="9979195at2759"/>
<evidence type="ECO:0000256" key="1">
    <source>
        <dbReference type="SAM" id="Phobius"/>
    </source>
</evidence>
<feature type="transmembrane region" description="Helical" evidence="1">
    <location>
        <begin position="63"/>
        <end position="80"/>
    </location>
</feature>
<evidence type="ECO:0000313" key="3">
    <source>
        <dbReference type="EMBL" id="KAH7095471.1"/>
    </source>
</evidence>
<accession>A0A8K0RLC3</accession>
<dbReference type="AlphaFoldDB" id="A0A8K0RLC3"/>
<feature type="transmembrane region" description="Helical" evidence="1">
    <location>
        <begin position="120"/>
        <end position="141"/>
    </location>
</feature>
<feature type="domain" description="Linalool dehydratase/isomerase" evidence="2">
    <location>
        <begin position="253"/>
        <end position="544"/>
    </location>
</feature>